<organism evidence="3 4">
    <name type="scientific">Acinetobacter septicus</name>
    <dbReference type="NCBI Taxonomy" id="465797"/>
    <lineage>
        <taxon>Bacteria</taxon>
        <taxon>Pseudomonadati</taxon>
        <taxon>Pseudomonadota</taxon>
        <taxon>Gammaproteobacteria</taxon>
        <taxon>Moraxellales</taxon>
        <taxon>Moraxellaceae</taxon>
        <taxon>Acinetobacter</taxon>
    </lineage>
</organism>
<protein>
    <recommendedName>
        <fullName evidence="5">Porin</fullName>
    </recommendedName>
</protein>
<gene>
    <name evidence="3" type="ORF">I6L31_16540</name>
</gene>
<dbReference type="RefSeq" id="WP_005006200.1">
    <property type="nucleotide sequence ID" value="NZ_CP079899.1"/>
</dbReference>
<evidence type="ECO:0000313" key="4">
    <source>
        <dbReference type="Proteomes" id="UP000827069"/>
    </source>
</evidence>
<reference evidence="3 4" key="1">
    <citation type="submission" date="2021-07" db="EMBL/GenBank/DDBJ databases">
        <title>FDA dAtabase for Regulatory Grade micrObial Sequences (FDA-ARGOS): Supporting development and validation of Infectious Disease Dx tests.</title>
        <authorList>
            <person name="Sproer C."/>
            <person name="Gronow S."/>
            <person name="Severitt S."/>
            <person name="Schroder I."/>
            <person name="Tallon L."/>
            <person name="Sadzewicz L."/>
            <person name="Zhao X."/>
            <person name="Boylan J."/>
            <person name="Ott S."/>
            <person name="Bowen H."/>
            <person name="Vavikolanu K."/>
            <person name="Mehta A."/>
            <person name="Aluvathingal J."/>
            <person name="Nadendla S."/>
            <person name="Lowell S."/>
            <person name="Myers T."/>
            <person name="Yan Y."/>
        </authorList>
    </citation>
    <scope>NUCLEOTIDE SEQUENCE [LARGE SCALE GENOMIC DNA]</scope>
    <source>
        <strain evidence="3 4">FDAARGOS_1401</strain>
        <plasmid evidence="3 4">unnamed</plasmid>
    </source>
</reference>
<accession>A0ABD7F9M3</accession>
<sequence length="273" mass="30904">MNKKLVVCLLGIMVSPAYANQVETKIVELENQILLLKQQMEDDRKVQQNFITQQQLVQEDQQKQDMPKLQVSGHDLKFYGQLRLDGAIDFDASNGGTFGKLNSVPLDGTNGNRSEFNLTASRLGVDLKKHIDNKNLNAKLEVDFWDGSSGDGKLRIRHAYIDYDNWLLGQTVSLMGNLETATESVDYTALLGTSWVRLPQVRYNFELDKHHNLKTALEYVSSRSSELPALTTKYTYKKGDITGLLQGFLNEKRAYLADKDVDKLAWGEVDQEI</sequence>
<dbReference type="InterPro" id="IPR045748">
    <property type="entry name" value="DcaP"/>
</dbReference>
<proteinExistence type="predicted"/>
<evidence type="ECO:0000256" key="1">
    <source>
        <dbReference type="SAM" id="Coils"/>
    </source>
</evidence>
<feature type="signal peptide" evidence="2">
    <location>
        <begin position="1"/>
        <end position="19"/>
    </location>
</feature>
<feature type="coiled-coil region" evidence="1">
    <location>
        <begin position="19"/>
        <end position="46"/>
    </location>
</feature>
<keyword evidence="3" id="KW-0614">Plasmid</keyword>
<keyword evidence="2" id="KW-0732">Signal</keyword>
<keyword evidence="4" id="KW-1185">Reference proteome</keyword>
<feature type="chain" id="PRO_5044772062" description="Porin" evidence="2">
    <location>
        <begin position="20"/>
        <end position="273"/>
    </location>
</feature>
<evidence type="ECO:0008006" key="5">
    <source>
        <dbReference type="Google" id="ProtNLM"/>
    </source>
</evidence>
<dbReference type="InterPro" id="IPR023614">
    <property type="entry name" value="Porin_dom_sf"/>
</dbReference>
<keyword evidence="1" id="KW-0175">Coiled coil</keyword>
<geneLocation type="plasmid" evidence="3 4">
    <name>unnamed</name>
</geneLocation>
<dbReference type="AlphaFoldDB" id="A0ABD7F9M3"/>
<evidence type="ECO:0000256" key="2">
    <source>
        <dbReference type="SAM" id="SignalP"/>
    </source>
</evidence>
<dbReference type="SUPFAM" id="SSF56935">
    <property type="entry name" value="Porins"/>
    <property type="match status" value="1"/>
</dbReference>
<dbReference type="Gene3D" id="2.40.160.10">
    <property type="entry name" value="Porin"/>
    <property type="match status" value="1"/>
</dbReference>
<dbReference type="EMBL" id="CP079899">
    <property type="protein sequence ID" value="QXZ25079.1"/>
    <property type="molecule type" value="Genomic_DNA"/>
</dbReference>
<dbReference type="Pfam" id="PF19577">
    <property type="entry name" value="DcaP"/>
    <property type="match status" value="1"/>
</dbReference>
<dbReference type="Proteomes" id="UP000827069">
    <property type="component" value="Plasmid unnamed"/>
</dbReference>
<name>A0ABD7F9M3_9GAMM</name>
<evidence type="ECO:0000313" key="3">
    <source>
        <dbReference type="EMBL" id="QXZ25079.1"/>
    </source>
</evidence>